<reference evidence="1" key="1">
    <citation type="submission" date="2020-06" db="EMBL/GenBank/DDBJ databases">
        <title>WGS assembly of Ceratodon purpureus strain R40.</title>
        <authorList>
            <person name="Carey S.B."/>
            <person name="Jenkins J."/>
            <person name="Shu S."/>
            <person name="Lovell J.T."/>
            <person name="Sreedasyam A."/>
            <person name="Maumus F."/>
            <person name="Tiley G.P."/>
            <person name="Fernandez-Pozo N."/>
            <person name="Barry K."/>
            <person name="Chen C."/>
            <person name="Wang M."/>
            <person name="Lipzen A."/>
            <person name="Daum C."/>
            <person name="Saski C.A."/>
            <person name="Payton A.C."/>
            <person name="Mcbreen J.C."/>
            <person name="Conrad R.E."/>
            <person name="Kollar L.M."/>
            <person name="Olsson S."/>
            <person name="Huttunen S."/>
            <person name="Landis J.B."/>
            <person name="Wickett N.J."/>
            <person name="Johnson M.G."/>
            <person name="Rensing S.A."/>
            <person name="Grimwood J."/>
            <person name="Schmutz J."/>
            <person name="Mcdaniel S.F."/>
        </authorList>
    </citation>
    <scope>NUCLEOTIDE SEQUENCE</scope>
    <source>
        <strain evidence="1">R40</strain>
    </source>
</reference>
<keyword evidence="2" id="KW-1185">Reference proteome</keyword>
<name>A0A8T0HTL2_CERPU</name>
<evidence type="ECO:0000313" key="2">
    <source>
        <dbReference type="Proteomes" id="UP000822688"/>
    </source>
</evidence>
<organism evidence="1 2">
    <name type="scientific">Ceratodon purpureus</name>
    <name type="common">Fire moss</name>
    <name type="synonym">Dicranum purpureum</name>
    <dbReference type="NCBI Taxonomy" id="3225"/>
    <lineage>
        <taxon>Eukaryota</taxon>
        <taxon>Viridiplantae</taxon>
        <taxon>Streptophyta</taxon>
        <taxon>Embryophyta</taxon>
        <taxon>Bryophyta</taxon>
        <taxon>Bryophytina</taxon>
        <taxon>Bryopsida</taxon>
        <taxon>Dicranidae</taxon>
        <taxon>Pseudoditrichales</taxon>
        <taxon>Ditrichaceae</taxon>
        <taxon>Ceratodon</taxon>
    </lineage>
</organism>
<dbReference type="Proteomes" id="UP000822688">
    <property type="component" value="Chromosome V"/>
</dbReference>
<evidence type="ECO:0000313" key="1">
    <source>
        <dbReference type="EMBL" id="KAG0574186.1"/>
    </source>
</evidence>
<protein>
    <submittedName>
        <fullName evidence="1">Uncharacterized protein</fullName>
    </submittedName>
</protein>
<accession>A0A8T0HTL2</accession>
<dbReference type="EMBL" id="CM026426">
    <property type="protein sequence ID" value="KAG0574186.1"/>
    <property type="molecule type" value="Genomic_DNA"/>
</dbReference>
<sequence>MIGMVSTRTIHMSILLRVEEIVFYTYIPACKIENSYTQRLLTCISRLSIAIYIILGICHICSLTSGCKQLPTSRSTRVSLSSLRRALTSPTTSDGGVGSCSEMEIPIDAGGFGLRTGVLGFLNPERGVECVPGEATTCSRSKSLS</sequence>
<gene>
    <name evidence="1" type="ORF">KC19_VG241800</name>
</gene>
<comment type="caution">
    <text evidence="1">The sequence shown here is derived from an EMBL/GenBank/DDBJ whole genome shotgun (WGS) entry which is preliminary data.</text>
</comment>
<proteinExistence type="predicted"/>
<dbReference type="AlphaFoldDB" id="A0A8T0HTL2"/>